<feature type="chain" id="PRO_5013186868" evidence="1">
    <location>
        <begin position="25"/>
        <end position="256"/>
    </location>
</feature>
<organism evidence="2 3">
    <name type="scientific">Candidatus Avelusimicrobium gallicola</name>
    <dbReference type="NCBI Taxonomy" id="2562704"/>
    <lineage>
        <taxon>Bacteria</taxon>
        <taxon>Pseudomonadati</taxon>
        <taxon>Elusimicrobiota</taxon>
        <taxon>Elusimicrobia</taxon>
        <taxon>Elusimicrobiales</taxon>
        <taxon>Elusimicrobiaceae</taxon>
        <taxon>Candidatus Avelusimicrobium</taxon>
    </lineage>
</organism>
<protein>
    <submittedName>
        <fullName evidence="2">Uncharacterized protein</fullName>
    </submittedName>
</protein>
<dbReference type="AlphaFoldDB" id="A0A1Y4DAT4"/>
<gene>
    <name evidence="2" type="ORF">B5F75_06785</name>
</gene>
<proteinExistence type="predicted"/>
<keyword evidence="1" id="KW-0732">Signal</keyword>
<feature type="signal peptide" evidence="1">
    <location>
        <begin position="1"/>
        <end position="24"/>
    </location>
</feature>
<comment type="caution">
    <text evidence="2">The sequence shown here is derived from an EMBL/GenBank/DDBJ whole genome shotgun (WGS) entry which is preliminary data.</text>
</comment>
<dbReference type="RefSeq" id="WP_087289270.1">
    <property type="nucleotide sequence ID" value="NZ_NFJD01000004.1"/>
</dbReference>
<evidence type="ECO:0000313" key="3">
    <source>
        <dbReference type="Proteomes" id="UP000196368"/>
    </source>
</evidence>
<dbReference type="Proteomes" id="UP000196368">
    <property type="component" value="Unassembled WGS sequence"/>
</dbReference>
<evidence type="ECO:0000256" key="1">
    <source>
        <dbReference type="SAM" id="SignalP"/>
    </source>
</evidence>
<keyword evidence="3" id="KW-1185">Reference proteome</keyword>
<sequence>MNSNFYTKAVVVFAVLTGFAGWGAAQTVKEMKPALDRAAVQAEKKHRMQTSVVNLNFRWEKEVYLSDFVSRRRPGFKDTFIQRKQKNTSCRGVLVEGGRRVLTPVQCAQAPEGFTLKSVTLLFSNGQKGLGSKRTVSMNGELAEIWVSPQVTKGLKGVPLATVAPGESLADAFGNSVLDELLQFFINRGVVSGRANRITGTKNTLQVGDPFFYQGKVVALVREVPSRLPVSFWGGVSEKPLTLLRTQHQKGLFAFR</sequence>
<accession>A0A1Y4DAT4</accession>
<name>A0A1Y4DAT4_9BACT</name>
<evidence type="ECO:0000313" key="2">
    <source>
        <dbReference type="EMBL" id="OUO56314.1"/>
    </source>
</evidence>
<reference evidence="3" key="1">
    <citation type="submission" date="2017-04" db="EMBL/GenBank/DDBJ databases">
        <title>Function of individual gut microbiota members based on whole genome sequencing of pure cultures obtained from chicken caecum.</title>
        <authorList>
            <person name="Medvecky M."/>
            <person name="Cejkova D."/>
            <person name="Polansky O."/>
            <person name="Karasova D."/>
            <person name="Kubasova T."/>
            <person name="Cizek A."/>
            <person name="Rychlik I."/>
        </authorList>
    </citation>
    <scope>NUCLEOTIDE SEQUENCE [LARGE SCALE GENOMIC DNA]</scope>
    <source>
        <strain evidence="3">An273</strain>
    </source>
</reference>
<dbReference type="EMBL" id="NFJD01000004">
    <property type="protein sequence ID" value="OUO56314.1"/>
    <property type="molecule type" value="Genomic_DNA"/>
</dbReference>